<dbReference type="GO" id="GO:0003735">
    <property type="term" value="F:structural constituent of ribosome"/>
    <property type="evidence" value="ECO:0007669"/>
    <property type="project" value="InterPro"/>
</dbReference>
<dbReference type="Gene3D" id="1.10.10.60">
    <property type="entry name" value="Homeodomain-like"/>
    <property type="match status" value="1"/>
</dbReference>
<feature type="compositionally biased region" description="Basic residues" evidence="7">
    <location>
        <begin position="221"/>
        <end position="232"/>
    </location>
</feature>
<dbReference type="FunFam" id="3.10.290.10:FF:000002">
    <property type="entry name" value="40S ribosomal protein S4"/>
    <property type="match status" value="1"/>
</dbReference>
<sequence>MATIEPRLMHLLNDSSSQTTDLPPIQSLSLPPLDLDAGQRIGDRPMPPHVLPLSTVNNDTQLPKLRPQPEDGFANDNSGGRMTAPAPPIQHPFGGPELSSAPLSVRMLVDDVPGGAPDDSNKKRHRALTTKEDFVQLPQPLKKQKSMQLSQQVVPPIIAGLHEPPPNVAVFPPITTGPFDNGEPLNRALLKELGTNAPTPPSNDDRPADKKPSTPTEKTTTKVKRRATKPRNKWTDEETNNLLLGVSRHGVGKWTLIMEDPDFKFNGRTPGDLKDRFRTCCPEEMREDSKKQSTKEDEKAAASSDGSRPKYGLQLVDLLIDEPSEKDPSTPVDSDAPTKPRKSRAHRKKMEDLAELGICAPFKKSVRRERRAFTEEDDKQILDGLAEYGPSWTKIQRDPKYKLVSRQPTDLRDRVRNKYPEIYARIEKGALQLKDVLEPNVNTTIEQSFHNPATTPGPVEPPLNRSSSKEDMPRWPTTTSSYYDKKHQKRLSAPSHWLLDKLSGVYAPRPSAGPHKLRDCMPLIVFIRNRLKYALNYRETKSILKQRLVKVDGKIRTDQTYPAGFMDVITIEKTGENFRLIYDTKGRFTVHRIGDEESKYKLGKVKRVQLGRGGVPFLVTHDARTIRYPDPAVKVNDTVKIDIETGKIIDFIRFDTGAIAMVTGGRNMGRVGVITHRERHDGGFNIVHIKDAIDNTFATREANVFVIGSEKPWVSLPKGKGVKLTIAEERDRRRAAALAH</sequence>
<evidence type="ECO:0000256" key="5">
    <source>
        <dbReference type="ARBA" id="ARBA00023274"/>
    </source>
</evidence>
<dbReference type="PROSITE" id="PS50889">
    <property type="entry name" value="S4"/>
    <property type="match status" value="1"/>
</dbReference>
<reference evidence="10" key="2">
    <citation type="submission" date="2023-06" db="EMBL/GenBank/DDBJ databases">
        <authorList>
            <consortium name="Lawrence Berkeley National Laboratory"/>
            <person name="Mondo S.J."/>
            <person name="Hensen N."/>
            <person name="Bonometti L."/>
            <person name="Westerberg I."/>
            <person name="Brannstrom I.O."/>
            <person name="Guillou S."/>
            <person name="Cros-Aarteil S."/>
            <person name="Calhoun S."/>
            <person name="Haridas S."/>
            <person name="Kuo A."/>
            <person name="Pangilinan J."/>
            <person name="Riley R."/>
            <person name="Labutti K."/>
            <person name="Andreopoulos B."/>
            <person name="Lipzen A."/>
            <person name="Chen C."/>
            <person name="Yanf M."/>
            <person name="Daum C."/>
            <person name="Ng V."/>
            <person name="Clum A."/>
            <person name="Steindorff A."/>
            <person name="Ohm R."/>
            <person name="Martin F."/>
            <person name="Silar P."/>
            <person name="Natvig D."/>
            <person name="Lalanne C."/>
            <person name="Gautier V."/>
            <person name="Ament-Velasquez S.L."/>
            <person name="Kruys A."/>
            <person name="Hutchinson M.I."/>
            <person name="Powell A.J."/>
            <person name="Barry K."/>
            <person name="Miller A.N."/>
            <person name="Grigoriev I.V."/>
            <person name="Debuchy R."/>
            <person name="Gladieux P."/>
            <person name="Thoren M.H."/>
            <person name="Johannesson H."/>
        </authorList>
    </citation>
    <scope>NUCLEOTIDE SEQUENCE</scope>
    <source>
        <strain evidence="10">PSN324</strain>
    </source>
</reference>
<dbReference type="FunFam" id="2.30.30.30:FF:000005">
    <property type="entry name" value="40S ribosomal protein S4"/>
    <property type="match status" value="1"/>
</dbReference>
<evidence type="ECO:0000256" key="2">
    <source>
        <dbReference type="ARBA" id="ARBA00022730"/>
    </source>
</evidence>
<keyword evidence="5" id="KW-0687">Ribonucleoprotein</keyword>
<organism evidence="10 11">
    <name type="scientific">Cladorrhinum samala</name>
    <dbReference type="NCBI Taxonomy" id="585594"/>
    <lineage>
        <taxon>Eukaryota</taxon>
        <taxon>Fungi</taxon>
        <taxon>Dikarya</taxon>
        <taxon>Ascomycota</taxon>
        <taxon>Pezizomycotina</taxon>
        <taxon>Sordariomycetes</taxon>
        <taxon>Sordariomycetidae</taxon>
        <taxon>Sordariales</taxon>
        <taxon>Podosporaceae</taxon>
        <taxon>Cladorrhinum</taxon>
    </lineage>
</organism>
<dbReference type="InterPro" id="IPR000876">
    <property type="entry name" value="Ribosomal_eS4"/>
</dbReference>
<dbReference type="AlphaFoldDB" id="A0AAV9HTH5"/>
<dbReference type="Pfam" id="PF08071">
    <property type="entry name" value="RS4NT"/>
    <property type="match status" value="1"/>
</dbReference>
<feature type="compositionally biased region" description="Basic and acidic residues" evidence="7">
    <location>
        <begin position="283"/>
        <end position="300"/>
    </location>
</feature>
<dbReference type="HAMAP" id="MF_00485">
    <property type="entry name" value="Ribosomal_eS4"/>
    <property type="match status" value="1"/>
</dbReference>
<evidence type="ECO:0000256" key="4">
    <source>
        <dbReference type="ARBA" id="ARBA00022980"/>
    </source>
</evidence>
<dbReference type="InterPro" id="IPR017930">
    <property type="entry name" value="Myb_dom"/>
</dbReference>
<reference evidence="10" key="1">
    <citation type="journal article" date="2023" name="Mol. Phylogenet. Evol.">
        <title>Genome-scale phylogeny and comparative genomics of the fungal order Sordariales.</title>
        <authorList>
            <person name="Hensen N."/>
            <person name="Bonometti L."/>
            <person name="Westerberg I."/>
            <person name="Brannstrom I.O."/>
            <person name="Guillou S."/>
            <person name="Cros-Aarteil S."/>
            <person name="Calhoun S."/>
            <person name="Haridas S."/>
            <person name="Kuo A."/>
            <person name="Mondo S."/>
            <person name="Pangilinan J."/>
            <person name="Riley R."/>
            <person name="LaButti K."/>
            <person name="Andreopoulos B."/>
            <person name="Lipzen A."/>
            <person name="Chen C."/>
            <person name="Yan M."/>
            <person name="Daum C."/>
            <person name="Ng V."/>
            <person name="Clum A."/>
            <person name="Steindorff A."/>
            <person name="Ohm R.A."/>
            <person name="Martin F."/>
            <person name="Silar P."/>
            <person name="Natvig D.O."/>
            <person name="Lalanne C."/>
            <person name="Gautier V."/>
            <person name="Ament-Velasquez S.L."/>
            <person name="Kruys A."/>
            <person name="Hutchinson M.I."/>
            <person name="Powell A.J."/>
            <person name="Barry K."/>
            <person name="Miller A.N."/>
            <person name="Grigoriev I.V."/>
            <person name="Debuchy R."/>
            <person name="Gladieux P."/>
            <person name="Hiltunen Thoren M."/>
            <person name="Johannesson H."/>
        </authorList>
    </citation>
    <scope>NUCLEOTIDE SEQUENCE</scope>
    <source>
        <strain evidence="10">PSN324</strain>
    </source>
</reference>
<dbReference type="FunFam" id="2.40.50.740:FF:000001">
    <property type="entry name" value="40S ribosomal protein S4"/>
    <property type="match status" value="1"/>
</dbReference>
<gene>
    <name evidence="10" type="ORF">QBC42DRAFT_337076</name>
</gene>
<feature type="compositionally biased region" description="Low complexity" evidence="7">
    <location>
        <begin position="135"/>
        <end position="148"/>
    </location>
</feature>
<feature type="compositionally biased region" description="Low complexity" evidence="7">
    <location>
        <begin position="21"/>
        <end position="36"/>
    </location>
</feature>
<dbReference type="Gene3D" id="3.10.290.10">
    <property type="entry name" value="RNA-binding S4 domain"/>
    <property type="match status" value="1"/>
</dbReference>
<feature type="compositionally biased region" description="Basic and acidic residues" evidence="7">
    <location>
        <begin position="203"/>
        <end position="212"/>
    </location>
</feature>
<dbReference type="Pfam" id="PF00249">
    <property type="entry name" value="Myb_DNA-binding"/>
    <property type="match status" value="1"/>
</dbReference>
<dbReference type="Proteomes" id="UP001321749">
    <property type="component" value="Unassembled WGS sequence"/>
</dbReference>
<accession>A0AAV9HTH5</accession>
<dbReference type="PANTHER" id="PTHR11581:SF0">
    <property type="entry name" value="SMALL RIBOSOMAL SUBUNIT PROTEIN ES4"/>
    <property type="match status" value="1"/>
</dbReference>
<proteinExistence type="inferred from homology"/>
<dbReference type="InterPro" id="IPR041982">
    <property type="entry name" value="Ribosomal_eS4_KOW"/>
</dbReference>
<comment type="caution">
    <text evidence="10">The sequence shown here is derived from an EMBL/GenBank/DDBJ whole genome shotgun (WGS) entry which is preliminary data.</text>
</comment>
<dbReference type="InterPro" id="IPR014722">
    <property type="entry name" value="Rib_uL2_dom2"/>
</dbReference>
<dbReference type="Pfam" id="PF00467">
    <property type="entry name" value="KOW"/>
    <property type="match status" value="1"/>
</dbReference>
<dbReference type="Gene3D" id="1.10.246.220">
    <property type="match status" value="1"/>
</dbReference>
<evidence type="ECO:0000259" key="8">
    <source>
        <dbReference type="PROSITE" id="PS50090"/>
    </source>
</evidence>
<dbReference type="Pfam" id="PF00900">
    <property type="entry name" value="Ribosomal_S4e"/>
    <property type="match status" value="1"/>
</dbReference>
<feature type="region of interest" description="Disordered" evidence="7">
    <location>
        <begin position="322"/>
        <end position="350"/>
    </location>
</feature>
<name>A0AAV9HTH5_9PEZI</name>
<evidence type="ECO:0000259" key="9">
    <source>
        <dbReference type="PROSITE" id="PS51294"/>
    </source>
</evidence>
<dbReference type="GO" id="GO:0019843">
    <property type="term" value="F:rRNA binding"/>
    <property type="evidence" value="ECO:0007669"/>
    <property type="project" value="UniProtKB-KW"/>
</dbReference>
<dbReference type="PROSITE" id="PS50090">
    <property type="entry name" value="MYB_LIKE"/>
    <property type="match status" value="1"/>
</dbReference>
<dbReference type="InterPro" id="IPR009057">
    <property type="entry name" value="Homeodomain-like_sf"/>
</dbReference>
<feature type="region of interest" description="Disordered" evidence="7">
    <location>
        <begin position="1"/>
        <end position="148"/>
    </location>
</feature>
<dbReference type="PROSITE" id="PS51294">
    <property type="entry name" value="HTH_MYB"/>
    <property type="match status" value="1"/>
</dbReference>
<keyword evidence="2 6" id="KW-0699">rRNA-binding</keyword>
<protein>
    <submittedName>
        <fullName evidence="10">Ribosomal family S4e-domain-containing protein</fullName>
    </submittedName>
</protein>
<comment type="similarity">
    <text evidence="1">Belongs to the eukaryotic ribosomal protein eS4 family.</text>
</comment>
<evidence type="ECO:0000256" key="6">
    <source>
        <dbReference type="PROSITE-ProRule" id="PRU00182"/>
    </source>
</evidence>
<evidence type="ECO:0000313" key="10">
    <source>
        <dbReference type="EMBL" id="KAK4464119.1"/>
    </source>
</evidence>
<dbReference type="GO" id="GO:0002181">
    <property type="term" value="P:cytoplasmic translation"/>
    <property type="evidence" value="ECO:0007669"/>
    <property type="project" value="UniProtKB-ARBA"/>
</dbReference>
<dbReference type="InterPro" id="IPR018199">
    <property type="entry name" value="Ribosomal_eS4_N_CS"/>
</dbReference>
<feature type="domain" description="HTH myb-type" evidence="9">
    <location>
        <begin position="226"/>
        <end position="285"/>
    </location>
</feature>
<keyword evidence="11" id="KW-1185">Reference proteome</keyword>
<evidence type="ECO:0000256" key="1">
    <source>
        <dbReference type="ARBA" id="ARBA00007500"/>
    </source>
</evidence>
<dbReference type="InterPro" id="IPR005824">
    <property type="entry name" value="KOW"/>
</dbReference>
<dbReference type="SUPFAM" id="SSF46689">
    <property type="entry name" value="Homeodomain-like"/>
    <property type="match status" value="2"/>
</dbReference>
<dbReference type="InterPro" id="IPR013845">
    <property type="entry name" value="Ribosomal_eS4_central_region"/>
</dbReference>
<feature type="region of interest" description="Disordered" evidence="7">
    <location>
        <begin position="283"/>
        <end position="309"/>
    </location>
</feature>
<dbReference type="InterPro" id="IPR038237">
    <property type="entry name" value="Ribosomal_eS4_central_sf"/>
</dbReference>
<dbReference type="CDD" id="cd11660">
    <property type="entry name" value="SANT_TRF"/>
    <property type="match status" value="2"/>
</dbReference>
<dbReference type="Gene3D" id="2.30.30.30">
    <property type="match status" value="1"/>
</dbReference>
<feature type="region of interest" description="Disordered" evidence="7">
    <location>
        <begin position="193"/>
        <end position="236"/>
    </location>
</feature>
<dbReference type="CDD" id="cd06087">
    <property type="entry name" value="KOW_RPS4"/>
    <property type="match status" value="1"/>
</dbReference>
<dbReference type="Gene3D" id="2.40.50.740">
    <property type="match status" value="1"/>
</dbReference>
<keyword evidence="4" id="KW-0689">Ribosomal protein</keyword>
<dbReference type="GO" id="GO:0022627">
    <property type="term" value="C:cytosolic small ribosomal subunit"/>
    <property type="evidence" value="ECO:0007669"/>
    <property type="project" value="UniProtKB-ARBA"/>
</dbReference>
<keyword evidence="3 6" id="KW-0694">RNA-binding</keyword>
<dbReference type="SMART" id="SM00363">
    <property type="entry name" value="S4"/>
    <property type="match status" value="1"/>
</dbReference>
<feature type="domain" description="Myb-like" evidence="8">
    <location>
        <begin position="226"/>
        <end position="279"/>
    </location>
</feature>
<dbReference type="InterPro" id="IPR013843">
    <property type="entry name" value="Ribosomal_eS4_N"/>
</dbReference>
<dbReference type="InterPro" id="IPR032277">
    <property type="entry name" value="Ribosomal_eS4_C"/>
</dbReference>
<dbReference type="InterPro" id="IPR002942">
    <property type="entry name" value="S4_RNA-bd"/>
</dbReference>
<dbReference type="InterPro" id="IPR036986">
    <property type="entry name" value="S4_RNA-bd_sf"/>
</dbReference>
<feature type="region of interest" description="Disordered" evidence="7">
    <location>
        <begin position="447"/>
        <end position="487"/>
    </location>
</feature>
<feature type="compositionally biased region" description="Basic residues" evidence="7">
    <location>
        <begin position="339"/>
        <end position="348"/>
    </location>
</feature>
<dbReference type="EMBL" id="MU864951">
    <property type="protein sequence ID" value="KAK4464119.1"/>
    <property type="molecule type" value="Genomic_DNA"/>
</dbReference>
<dbReference type="PANTHER" id="PTHR11581">
    <property type="entry name" value="30S/40S RIBOSOMAL PROTEIN S4"/>
    <property type="match status" value="1"/>
</dbReference>
<dbReference type="SMART" id="SM00717">
    <property type="entry name" value="SANT"/>
    <property type="match status" value="2"/>
</dbReference>
<dbReference type="PROSITE" id="PS00528">
    <property type="entry name" value="RIBOSOMAL_S4E"/>
    <property type="match status" value="1"/>
</dbReference>
<dbReference type="Pfam" id="PF16121">
    <property type="entry name" value="40S_S4_C"/>
    <property type="match status" value="1"/>
</dbReference>
<evidence type="ECO:0000256" key="3">
    <source>
        <dbReference type="ARBA" id="ARBA00022884"/>
    </source>
</evidence>
<evidence type="ECO:0000313" key="11">
    <source>
        <dbReference type="Proteomes" id="UP001321749"/>
    </source>
</evidence>
<evidence type="ECO:0000256" key="7">
    <source>
        <dbReference type="SAM" id="MobiDB-lite"/>
    </source>
</evidence>
<dbReference type="InterPro" id="IPR001005">
    <property type="entry name" value="SANT/Myb"/>
</dbReference>
<dbReference type="CDD" id="cd00165">
    <property type="entry name" value="S4"/>
    <property type="match status" value="1"/>
</dbReference>